<dbReference type="InterPro" id="IPR013083">
    <property type="entry name" value="Znf_RING/FYVE/PHD"/>
</dbReference>
<dbReference type="InterPro" id="IPR001841">
    <property type="entry name" value="Znf_RING"/>
</dbReference>
<organism evidence="5 6">
    <name type="scientific">Linum tenue</name>
    <dbReference type="NCBI Taxonomy" id="586396"/>
    <lineage>
        <taxon>Eukaryota</taxon>
        <taxon>Viridiplantae</taxon>
        <taxon>Streptophyta</taxon>
        <taxon>Embryophyta</taxon>
        <taxon>Tracheophyta</taxon>
        <taxon>Spermatophyta</taxon>
        <taxon>Magnoliopsida</taxon>
        <taxon>eudicotyledons</taxon>
        <taxon>Gunneridae</taxon>
        <taxon>Pentapetalae</taxon>
        <taxon>rosids</taxon>
        <taxon>fabids</taxon>
        <taxon>Malpighiales</taxon>
        <taxon>Linaceae</taxon>
        <taxon>Linum</taxon>
    </lineage>
</organism>
<evidence type="ECO:0000256" key="2">
    <source>
        <dbReference type="SAM" id="MobiDB-lite"/>
    </source>
</evidence>
<name>A0AAV0K6Q9_9ROSI</name>
<dbReference type="PANTHER" id="PTHR45676:SF178">
    <property type="entry name" value="RING-TYPE E3 UBIQUITIN TRANSFERASE"/>
    <property type="match status" value="1"/>
</dbReference>
<evidence type="ECO:0000259" key="4">
    <source>
        <dbReference type="PROSITE" id="PS50089"/>
    </source>
</evidence>
<keyword evidence="3" id="KW-0472">Membrane</keyword>
<feature type="domain" description="RING-type" evidence="4">
    <location>
        <begin position="112"/>
        <end position="154"/>
    </location>
</feature>
<reference evidence="5" key="1">
    <citation type="submission" date="2022-08" db="EMBL/GenBank/DDBJ databases">
        <authorList>
            <person name="Gutierrez-Valencia J."/>
        </authorList>
    </citation>
    <scope>NUCLEOTIDE SEQUENCE</scope>
</reference>
<feature type="compositionally biased region" description="Low complexity" evidence="2">
    <location>
        <begin position="61"/>
        <end position="75"/>
    </location>
</feature>
<sequence>MNASTTNCTTGDLDADCVTDSLFLELFDFVALCVIVVVIVVSLYKFVRRRCFPPPPPPPDNQDNNNNHTSSNNNNNTVVVEVNQAAGSGGLRNTVRVFKKSGEEQGRVGDECSICLEELKNGEECSSLDVCGHLYHKDCFEPWLAQNHDCPLCRASVHTRPTTIEDPKLAWIDSLIVHYEDKWQRCPCTDYKWKSCYTTTTATQQVAGSEFGDISGGFVLLRPATATRQRQGAGSSYGLVKWCFCPPPSPLPPPPPSRRLGYGIVVFKRRGEEEEEEVDEEQGRRRSLPEECSICLDKFKDGDVCSSLLVCHHLYHKACFDPWLAQNPHCPLCRASVH</sequence>
<dbReference type="GO" id="GO:0016567">
    <property type="term" value="P:protein ubiquitination"/>
    <property type="evidence" value="ECO:0007669"/>
    <property type="project" value="TreeGrafter"/>
</dbReference>
<feature type="transmembrane region" description="Helical" evidence="3">
    <location>
        <begin position="29"/>
        <end position="47"/>
    </location>
</feature>
<evidence type="ECO:0000256" key="3">
    <source>
        <dbReference type="SAM" id="Phobius"/>
    </source>
</evidence>
<dbReference type="PROSITE" id="PS50089">
    <property type="entry name" value="ZF_RING_2"/>
    <property type="match status" value="2"/>
</dbReference>
<gene>
    <name evidence="5" type="ORF">LITE_LOCUS17212</name>
</gene>
<proteinExistence type="predicted"/>
<keyword evidence="1" id="KW-0863">Zinc-finger</keyword>
<accession>A0AAV0K6Q9</accession>
<dbReference type="Proteomes" id="UP001154282">
    <property type="component" value="Unassembled WGS sequence"/>
</dbReference>
<dbReference type="AlphaFoldDB" id="A0AAV0K6Q9"/>
<keyword evidence="1" id="KW-0479">Metal-binding</keyword>
<feature type="region of interest" description="Disordered" evidence="2">
    <location>
        <begin position="55"/>
        <end position="75"/>
    </location>
</feature>
<evidence type="ECO:0000256" key="1">
    <source>
        <dbReference type="PROSITE-ProRule" id="PRU00175"/>
    </source>
</evidence>
<comment type="caution">
    <text evidence="5">The sequence shown here is derived from an EMBL/GenBank/DDBJ whole genome shotgun (WGS) entry which is preliminary data.</text>
</comment>
<dbReference type="EMBL" id="CAMGYJ010000005">
    <property type="protein sequence ID" value="CAI0417169.1"/>
    <property type="molecule type" value="Genomic_DNA"/>
</dbReference>
<dbReference type="GO" id="GO:0008270">
    <property type="term" value="F:zinc ion binding"/>
    <property type="evidence" value="ECO:0007669"/>
    <property type="project" value="UniProtKB-KW"/>
</dbReference>
<evidence type="ECO:0000313" key="5">
    <source>
        <dbReference type="EMBL" id="CAI0417169.1"/>
    </source>
</evidence>
<dbReference type="PANTHER" id="PTHR45676">
    <property type="entry name" value="RING-H2 FINGER PROTEIN ATL51-RELATED"/>
    <property type="match status" value="1"/>
</dbReference>
<dbReference type="Gene3D" id="3.30.40.10">
    <property type="entry name" value="Zinc/RING finger domain, C3HC4 (zinc finger)"/>
    <property type="match status" value="2"/>
</dbReference>
<dbReference type="SMART" id="SM00184">
    <property type="entry name" value="RING"/>
    <property type="match status" value="2"/>
</dbReference>
<dbReference type="SUPFAM" id="SSF57850">
    <property type="entry name" value="RING/U-box"/>
    <property type="match status" value="2"/>
</dbReference>
<evidence type="ECO:0000313" key="6">
    <source>
        <dbReference type="Proteomes" id="UP001154282"/>
    </source>
</evidence>
<keyword evidence="3" id="KW-0812">Transmembrane</keyword>
<protein>
    <recommendedName>
        <fullName evidence="4">RING-type domain-containing protein</fullName>
    </recommendedName>
</protein>
<keyword evidence="6" id="KW-1185">Reference proteome</keyword>
<dbReference type="Pfam" id="PF13639">
    <property type="entry name" value="zf-RING_2"/>
    <property type="match status" value="2"/>
</dbReference>
<feature type="domain" description="RING-type" evidence="4">
    <location>
        <begin position="292"/>
        <end position="334"/>
    </location>
</feature>
<keyword evidence="3" id="KW-1133">Transmembrane helix</keyword>
<keyword evidence="1" id="KW-0862">Zinc</keyword>